<name>A0ABR8QFF8_9CELL</name>
<dbReference type="GO" id="GO:0016787">
    <property type="term" value="F:hydrolase activity"/>
    <property type="evidence" value="ECO:0007669"/>
    <property type="project" value="UniProtKB-KW"/>
</dbReference>
<dbReference type="CDD" id="cd08995">
    <property type="entry name" value="GH32_EcAec43-like"/>
    <property type="match status" value="1"/>
</dbReference>
<comment type="similarity">
    <text evidence="1">Belongs to the glycosyl hydrolase 32 family.</text>
</comment>
<accession>A0ABR8QFF8</accession>
<dbReference type="Proteomes" id="UP000604241">
    <property type="component" value="Unassembled WGS sequence"/>
</dbReference>
<evidence type="ECO:0000256" key="3">
    <source>
        <dbReference type="ARBA" id="ARBA00022801"/>
    </source>
</evidence>
<keyword evidence="4" id="KW-0326">Glycosidase</keyword>
<evidence type="ECO:0000256" key="4">
    <source>
        <dbReference type="ARBA" id="ARBA00023295"/>
    </source>
</evidence>
<protein>
    <recommendedName>
        <fullName evidence="2">beta-fructofuranosidase</fullName>
        <ecNumber evidence="2">3.2.1.26</ecNumber>
    </recommendedName>
</protein>
<evidence type="ECO:0000259" key="5">
    <source>
        <dbReference type="Pfam" id="PF00251"/>
    </source>
</evidence>
<dbReference type="InterPro" id="IPR023296">
    <property type="entry name" value="Glyco_hydro_beta-prop_sf"/>
</dbReference>
<feature type="domain" description="Glycosyl hydrolase family 32 N-terminal" evidence="5">
    <location>
        <begin position="19"/>
        <end position="291"/>
    </location>
</feature>
<reference evidence="6 7" key="1">
    <citation type="submission" date="2020-08" db="EMBL/GenBank/DDBJ databases">
        <title>A Genomic Blueprint of the Chicken Gut Microbiome.</title>
        <authorList>
            <person name="Gilroy R."/>
            <person name="Ravi A."/>
            <person name="Getino M."/>
            <person name="Pursley I."/>
            <person name="Horton D.L."/>
            <person name="Alikhan N.-F."/>
            <person name="Baker D."/>
            <person name="Gharbi K."/>
            <person name="Hall N."/>
            <person name="Watson M."/>
            <person name="Adriaenssens E.M."/>
            <person name="Foster-Nyarko E."/>
            <person name="Jarju S."/>
            <person name="Secka A."/>
            <person name="Antonio M."/>
            <person name="Oren A."/>
            <person name="Chaudhuri R."/>
            <person name="La Ragione R.M."/>
            <person name="Hildebrand F."/>
            <person name="Pallen M.J."/>
        </authorList>
    </citation>
    <scope>NUCLEOTIDE SEQUENCE [LARGE SCALE GENOMIC DNA]</scope>
    <source>
        <strain evidence="6 7">Sa3CUA2</strain>
    </source>
</reference>
<gene>
    <name evidence="6" type="ORF">H9657_12750</name>
</gene>
<keyword evidence="3 6" id="KW-0378">Hydrolase</keyword>
<dbReference type="EC" id="3.2.1.26" evidence="2"/>
<dbReference type="InterPro" id="IPR001362">
    <property type="entry name" value="Glyco_hydro_32"/>
</dbReference>
<evidence type="ECO:0000313" key="7">
    <source>
        <dbReference type="Proteomes" id="UP000604241"/>
    </source>
</evidence>
<dbReference type="PANTHER" id="PTHR43101:SF1">
    <property type="entry name" value="BETA-FRUCTOSIDASE"/>
    <property type="match status" value="1"/>
</dbReference>
<dbReference type="InterPro" id="IPR013148">
    <property type="entry name" value="Glyco_hydro_32_N"/>
</dbReference>
<dbReference type="PANTHER" id="PTHR43101">
    <property type="entry name" value="BETA-FRUCTOSIDASE"/>
    <property type="match status" value="1"/>
</dbReference>
<proteinExistence type="inferred from homology"/>
<dbReference type="InterPro" id="IPR051214">
    <property type="entry name" value="GH32_Enzymes"/>
</dbReference>
<evidence type="ECO:0000256" key="2">
    <source>
        <dbReference type="ARBA" id="ARBA00012758"/>
    </source>
</evidence>
<dbReference type="Gene3D" id="2.60.120.560">
    <property type="entry name" value="Exo-inulinase, domain 1"/>
    <property type="match status" value="1"/>
</dbReference>
<dbReference type="SMART" id="SM00640">
    <property type="entry name" value="Glyco_32"/>
    <property type="match status" value="1"/>
</dbReference>
<dbReference type="EMBL" id="JACSQV010000010">
    <property type="protein sequence ID" value="MBD7919140.1"/>
    <property type="molecule type" value="Genomic_DNA"/>
</dbReference>
<comment type="caution">
    <text evidence="6">The sequence shown here is derived from an EMBL/GenBank/DDBJ whole genome shotgun (WGS) entry which is preliminary data.</text>
</comment>
<dbReference type="Gene3D" id="2.115.10.20">
    <property type="entry name" value="Glycosyl hydrolase domain, family 43"/>
    <property type="match status" value="1"/>
</dbReference>
<dbReference type="Pfam" id="PF00251">
    <property type="entry name" value="Glyco_hydro_32N"/>
    <property type="match status" value="1"/>
</dbReference>
<sequence length="467" mass="51524">MKAFYKPRHGVVGDCIPHHADGRYHLYYLREYRDLDSFGWGSPWHHVSTTDGATFVDHGEAIAKGSETDQDPGVGTGSVFTDDDATHHIFYTGINPRFRDEERREQVILHATSTDLDHWTKDPGFALAADESRYERHDWRDPFVYRHPTTGEVRMLVAARTRHGEPSGRGCTVALRTADLRTWEVVDDYAPGRYHGHECPDLFQIGDWYYLVFSEYTTHTVTRYVMSRSPDGPWHAPVDDQFDNRAFYAAKSAAPAEGGPRLLFGWNPTKEGGRDDGEWQWGGNLTVHEVLQRPDGSLGVRPPRALLDGFAERTGDGATVELDGTHARSSAVAGPLPSTALVEARVTVGSPHGSAGVLLHTDANGHGGYFLRLHAGRQVMQLGKVGGYRSWFVDHFPELDRPLRIVPGRAVDLRIVLDGSAVVVYADDVALSGRLNERAGGWFGAFADGAGAAFQGLGARARTADRV</sequence>
<organism evidence="6 7">
    <name type="scientific">Cellulomonas avistercoris</name>
    <dbReference type="NCBI Taxonomy" id="2762242"/>
    <lineage>
        <taxon>Bacteria</taxon>
        <taxon>Bacillati</taxon>
        <taxon>Actinomycetota</taxon>
        <taxon>Actinomycetes</taxon>
        <taxon>Micrococcales</taxon>
        <taxon>Cellulomonadaceae</taxon>
        <taxon>Cellulomonas</taxon>
    </lineage>
</organism>
<keyword evidence="7" id="KW-1185">Reference proteome</keyword>
<dbReference type="RefSeq" id="WP_191783787.1">
    <property type="nucleotide sequence ID" value="NZ_JACSQV010000010.1"/>
</dbReference>
<evidence type="ECO:0000256" key="1">
    <source>
        <dbReference type="ARBA" id="ARBA00009902"/>
    </source>
</evidence>
<dbReference type="SUPFAM" id="SSF75005">
    <property type="entry name" value="Arabinanase/levansucrase/invertase"/>
    <property type="match status" value="1"/>
</dbReference>
<evidence type="ECO:0000313" key="6">
    <source>
        <dbReference type="EMBL" id="MBD7919140.1"/>
    </source>
</evidence>